<evidence type="ECO:0000256" key="2">
    <source>
        <dbReference type="SAM" id="Phobius"/>
    </source>
</evidence>
<evidence type="ECO:0000256" key="1">
    <source>
        <dbReference type="SAM" id="MobiDB-lite"/>
    </source>
</evidence>
<proteinExistence type="predicted"/>
<comment type="caution">
    <text evidence="3">The sequence shown here is derived from an EMBL/GenBank/DDBJ whole genome shotgun (WGS) entry which is preliminary data.</text>
</comment>
<keyword evidence="2" id="KW-0472">Membrane</keyword>
<feature type="region of interest" description="Disordered" evidence="1">
    <location>
        <begin position="66"/>
        <end position="94"/>
    </location>
</feature>
<organism evidence="3 4">
    <name type="scientific">Fusarium zealandicum</name>
    <dbReference type="NCBI Taxonomy" id="1053134"/>
    <lineage>
        <taxon>Eukaryota</taxon>
        <taxon>Fungi</taxon>
        <taxon>Dikarya</taxon>
        <taxon>Ascomycota</taxon>
        <taxon>Pezizomycotina</taxon>
        <taxon>Sordariomycetes</taxon>
        <taxon>Hypocreomycetidae</taxon>
        <taxon>Hypocreales</taxon>
        <taxon>Nectriaceae</taxon>
        <taxon>Fusarium</taxon>
        <taxon>Fusarium staphyleae species complex</taxon>
    </lineage>
</organism>
<reference evidence="3" key="2">
    <citation type="submission" date="2020-05" db="EMBL/GenBank/DDBJ databases">
        <authorList>
            <person name="Kim H.-S."/>
            <person name="Proctor R.H."/>
            <person name="Brown D.W."/>
        </authorList>
    </citation>
    <scope>NUCLEOTIDE SEQUENCE</scope>
    <source>
        <strain evidence="3">NRRL 22465</strain>
    </source>
</reference>
<sequence length="189" mass="21484">MVHNPAIIEPPQGWRRQPRASWPELRHPAPATIIAFAIILLVVSLFVSILCQLLERRVAQRRGWFLTTTCPPTPSPSGSRRSKKKHRRDEPKVRPVSDFEIEARQLLFADTALLGERVPLRDPNARGSLYNTFQLPGTHASRLKYSQSTMELNGGKPLEGVNEKKEAKKAKTIHWHGVNRLNTAWAWMS</sequence>
<accession>A0A8H4XM26</accession>
<keyword evidence="4" id="KW-1185">Reference proteome</keyword>
<name>A0A8H4XM26_9HYPO</name>
<reference evidence="3" key="1">
    <citation type="journal article" date="2020" name="BMC Genomics">
        <title>Correction to: Identification and distribution of gene clusters required for synthesis of sphingolipid metabolism inhibitors in diverse species of the filamentous fungus Fusarium.</title>
        <authorList>
            <person name="Kim H.S."/>
            <person name="Lohmar J.M."/>
            <person name="Busman M."/>
            <person name="Brown D.W."/>
            <person name="Naumann T.A."/>
            <person name="Divon H.H."/>
            <person name="Lysoe E."/>
            <person name="Uhlig S."/>
            <person name="Proctor R.H."/>
        </authorList>
    </citation>
    <scope>NUCLEOTIDE SEQUENCE</scope>
    <source>
        <strain evidence="3">NRRL 22465</strain>
    </source>
</reference>
<feature type="transmembrane region" description="Helical" evidence="2">
    <location>
        <begin position="31"/>
        <end position="54"/>
    </location>
</feature>
<keyword evidence="2" id="KW-1133">Transmembrane helix</keyword>
<gene>
    <name evidence="3" type="ORF">FZEAL_3953</name>
</gene>
<dbReference type="EMBL" id="JABEYC010000264">
    <property type="protein sequence ID" value="KAF4979942.1"/>
    <property type="molecule type" value="Genomic_DNA"/>
</dbReference>
<evidence type="ECO:0000313" key="4">
    <source>
        <dbReference type="Proteomes" id="UP000635477"/>
    </source>
</evidence>
<keyword evidence="2" id="KW-0812">Transmembrane</keyword>
<evidence type="ECO:0000313" key="3">
    <source>
        <dbReference type="EMBL" id="KAF4979942.1"/>
    </source>
</evidence>
<dbReference type="OrthoDB" id="5091083at2759"/>
<protein>
    <submittedName>
        <fullName evidence="3">Uncharacterized protein</fullName>
    </submittedName>
</protein>
<dbReference type="Proteomes" id="UP000635477">
    <property type="component" value="Unassembled WGS sequence"/>
</dbReference>
<dbReference type="AlphaFoldDB" id="A0A8H4XM26"/>